<protein>
    <submittedName>
        <fullName evidence="1">(rape) hypothetical protein</fullName>
    </submittedName>
</protein>
<gene>
    <name evidence="1" type="ORF">DARMORV10_C09P58960.1</name>
</gene>
<dbReference type="EMBL" id="HG994373">
    <property type="protein sequence ID" value="CAF1780694.1"/>
    <property type="molecule type" value="Genomic_DNA"/>
</dbReference>
<reference evidence="1" key="1">
    <citation type="submission" date="2021-01" db="EMBL/GenBank/DDBJ databases">
        <authorList>
            <consortium name="Genoscope - CEA"/>
            <person name="William W."/>
        </authorList>
    </citation>
    <scope>NUCLEOTIDE SEQUENCE</scope>
</reference>
<organism evidence="1">
    <name type="scientific">Brassica napus</name>
    <name type="common">Rape</name>
    <dbReference type="NCBI Taxonomy" id="3708"/>
    <lineage>
        <taxon>Eukaryota</taxon>
        <taxon>Viridiplantae</taxon>
        <taxon>Streptophyta</taxon>
        <taxon>Embryophyta</taxon>
        <taxon>Tracheophyta</taxon>
        <taxon>Spermatophyta</taxon>
        <taxon>Magnoliopsida</taxon>
        <taxon>eudicotyledons</taxon>
        <taxon>Gunneridae</taxon>
        <taxon>Pentapetalae</taxon>
        <taxon>rosids</taxon>
        <taxon>malvids</taxon>
        <taxon>Brassicales</taxon>
        <taxon>Brassicaceae</taxon>
        <taxon>Brassiceae</taxon>
        <taxon>Brassica</taxon>
    </lineage>
</organism>
<dbReference type="AlphaFoldDB" id="A0A816JAU3"/>
<name>A0A816JAU3_BRANA</name>
<accession>A0A816JAU3</accession>
<dbReference type="Proteomes" id="UP001295469">
    <property type="component" value="Chromosome C09"/>
</dbReference>
<evidence type="ECO:0000313" key="1">
    <source>
        <dbReference type="EMBL" id="CAF1780694.1"/>
    </source>
</evidence>
<sequence>MALLRGLLGAKKIINFSVVATSKRTVSVPKGFLAVYVGEDQRPLTKAIYSLRKSKLKWVEDTKLNAESQDLDCFTTWCCEELVVSLDV</sequence>
<proteinExistence type="predicted"/>